<dbReference type="InterPro" id="IPR036477">
    <property type="entry name" value="Formyl_transf_N_sf"/>
</dbReference>
<keyword evidence="2 6" id="KW-0808">Transferase</keyword>
<evidence type="ECO:0000256" key="4">
    <source>
        <dbReference type="NCBIfam" id="TIGR00639"/>
    </source>
</evidence>
<dbReference type="PANTHER" id="PTHR43369:SF2">
    <property type="entry name" value="PHOSPHORIBOSYLGLYCINAMIDE FORMYLTRANSFERASE"/>
    <property type="match status" value="1"/>
</dbReference>
<dbReference type="EC" id="2.1.2.2" evidence="4"/>
<evidence type="ECO:0000313" key="7">
    <source>
        <dbReference type="Proteomes" id="UP000316304"/>
    </source>
</evidence>
<proteinExistence type="predicted"/>
<dbReference type="InterPro" id="IPR002376">
    <property type="entry name" value="Formyl_transf_N"/>
</dbReference>
<dbReference type="AlphaFoldDB" id="A0A5C6CIC9"/>
<dbReference type="EMBL" id="SJPT01000003">
    <property type="protein sequence ID" value="TWU24042.1"/>
    <property type="molecule type" value="Genomic_DNA"/>
</dbReference>
<dbReference type="GO" id="GO:0004644">
    <property type="term" value="F:phosphoribosylglycinamide formyltransferase activity"/>
    <property type="evidence" value="ECO:0007669"/>
    <property type="project" value="UniProtKB-UniRule"/>
</dbReference>
<comment type="caution">
    <text evidence="6">The sequence shown here is derived from an EMBL/GenBank/DDBJ whole genome shotgun (WGS) entry which is preliminary data.</text>
</comment>
<dbReference type="GO" id="GO:0006189">
    <property type="term" value="P:'de novo' IMP biosynthetic process"/>
    <property type="evidence" value="ECO:0007669"/>
    <property type="project" value="InterPro"/>
</dbReference>
<feature type="domain" description="Formyl transferase N-terminal" evidence="5">
    <location>
        <begin position="13"/>
        <end position="194"/>
    </location>
</feature>
<evidence type="ECO:0000259" key="5">
    <source>
        <dbReference type="Pfam" id="PF00551"/>
    </source>
</evidence>
<keyword evidence="7" id="KW-1185">Reference proteome</keyword>
<dbReference type="CDD" id="cd08645">
    <property type="entry name" value="FMT_core_GART"/>
    <property type="match status" value="1"/>
</dbReference>
<evidence type="ECO:0000256" key="1">
    <source>
        <dbReference type="ARBA" id="ARBA00005054"/>
    </source>
</evidence>
<dbReference type="SUPFAM" id="SSF53328">
    <property type="entry name" value="Formyltransferase"/>
    <property type="match status" value="1"/>
</dbReference>
<dbReference type="RefSeq" id="WP_146594302.1">
    <property type="nucleotide sequence ID" value="NZ_SJPT01000003.1"/>
</dbReference>
<organism evidence="6 7">
    <name type="scientific">Novipirellula galeiformis</name>
    <dbReference type="NCBI Taxonomy" id="2528004"/>
    <lineage>
        <taxon>Bacteria</taxon>
        <taxon>Pseudomonadati</taxon>
        <taxon>Planctomycetota</taxon>
        <taxon>Planctomycetia</taxon>
        <taxon>Pirellulales</taxon>
        <taxon>Pirellulaceae</taxon>
        <taxon>Novipirellula</taxon>
    </lineage>
</organism>
<comment type="pathway">
    <text evidence="1">Purine metabolism; IMP biosynthesis via de novo pathway; N(2)-formyl-N(1)-(5-phospho-D-ribosyl)glycinamide from N(1)-(5-phospho-D-ribosyl)glycinamide (10-formyl THF route): step 1/1.</text>
</comment>
<accession>A0A5C6CIC9</accession>
<dbReference type="NCBIfam" id="TIGR00639">
    <property type="entry name" value="PurN"/>
    <property type="match status" value="1"/>
</dbReference>
<dbReference type="GO" id="GO:0005829">
    <property type="term" value="C:cytosol"/>
    <property type="evidence" value="ECO:0007669"/>
    <property type="project" value="TreeGrafter"/>
</dbReference>
<gene>
    <name evidence="6" type="primary">purN</name>
    <name evidence="6" type="ORF">Pla52o_19650</name>
</gene>
<evidence type="ECO:0000313" key="6">
    <source>
        <dbReference type="EMBL" id="TWU24042.1"/>
    </source>
</evidence>
<dbReference type="Proteomes" id="UP000316304">
    <property type="component" value="Unassembled WGS sequence"/>
</dbReference>
<dbReference type="PANTHER" id="PTHR43369">
    <property type="entry name" value="PHOSPHORIBOSYLGLYCINAMIDE FORMYLTRANSFERASE"/>
    <property type="match status" value="1"/>
</dbReference>
<name>A0A5C6CIC9_9BACT</name>
<keyword evidence="3" id="KW-0658">Purine biosynthesis</keyword>
<dbReference type="InterPro" id="IPR004607">
    <property type="entry name" value="GART"/>
</dbReference>
<sequence>MPNSKSTGVKLPIAVFLSGSGRTLANLIRHRDEHGLPIEIRLVISSRANVRGIEIAQQDGIETRCIRKRDYPDPIAHMRQMFDPCRDAEVKYVVMAGYMNHVLIPNDFENRVINIHPSLLPSFGGAGMYGHHVHEAALKRGVKISGCTVHFVDNEYDNGPIIVQRSCPVHPDDDADTLAARVFAQECLALPEALRRLEHFDK</sequence>
<dbReference type="Gene3D" id="3.40.50.170">
    <property type="entry name" value="Formyl transferase, N-terminal domain"/>
    <property type="match status" value="1"/>
</dbReference>
<dbReference type="Pfam" id="PF00551">
    <property type="entry name" value="Formyl_trans_N"/>
    <property type="match status" value="1"/>
</dbReference>
<evidence type="ECO:0000256" key="2">
    <source>
        <dbReference type="ARBA" id="ARBA00022679"/>
    </source>
</evidence>
<reference evidence="6 7" key="1">
    <citation type="submission" date="2019-02" db="EMBL/GenBank/DDBJ databases">
        <title>Deep-cultivation of Planctomycetes and their phenomic and genomic characterization uncovers novel biology.</title>
        <authorList>
            <person name="Wiegand S."/>
            <person name="Jogler M."/>
            <person name="Boedeker C."/>
            <person name="Pinto D."/>
            <person name="Vollmers J."/>
            <person name="Rivas-Marin E."/>
            <person name="Kohn T."/>
            <person name="Peeters S.H."/>
            <person name="Heuer A."/>
            <person name="Rast P."/>
            <person name="Oberbeckmann S."/>
            <person name="Bunk B."/>
            <person name="Jeske O."/>
            <person name="Meyerdierks A."/>
            <person name="Storesund J.E."/>
            <person name="Kallscheuer N."/>
            <person name="Luecker S."/>
            <person name="Lage O.M."/>
            <person name="Pohl T."/>
            <person name="Merkel B.J."/>
            <person name="Hornburger P."/>
            <person name="Mueller R.-W."/>
            <person name="Bruemmer F."/>
            <person name="Labrenz M."/>
            <person name="Spormann A.M."/>
            <person name="Op Den Camp H."/>
            <person name="Overmann J."/>
            <person name="Amann R."/>
            <person name="Jetten M.S.M."/>
            <person name="Mascher T."/>
            <person name="Medema M.H."/>
            <person name="Devos D.P."/>
            <person name="Kaster A.-K."/>
            <person name="Ovreas L."/>
            <person name="Rohde M."/>
            <person name="Galperin M.Y."/>
            <person name="Jogler C."/>
        </authorList>
    </citation>
    <scope>NUCLEOTIDE SEQUENCE [LARGE SCALE GENOMIC DNA]</scope>
    <source>
        <strain evidence="6 7">Pla52o</strain>
    </source>
</reference>
<evidence type="ECO:0000256" key="3">
    <source>
        <dbReference type="ARBA" id="ARBA00022755"/>
    </source>
</evidence>
<protein>
    <recommendedName>
        <fullName evidence="4">Phosphoribosylglycinamide formyltransferase</fullName>
        <ecNumber evidence="4">2.1.2.2</ecNumber>
    </recommendedName>
</protein>
<dbReference type="OrthoDB" id="9806170at2"/>